<evidence type="ECO:0000313" key="3">
    <source>
        <dbReference type="EMBL" id="EKC24128.1"/>
    </source>
</evidence>
<dbReference type="AlphaFoldDB" id="K1PR95"/>
<accession>K1PR95</accession>
<evidence type="ECO:0000256" key="1">
    <source>
        <dbReference type="SAM" id="Coils"/>
    </source>
</evidence>
<dbReference type="HOGENOM" id="CLU_1373430_0_0_1"/>
<feature type="compositionally biased region" description="Basic and acidic residues" evidence="2">
    <location>
        <begin position="189"/>
        <end position="201"/>
    </location>
</feature>
<organism evidence="3">
    <name type="scientific">Magallana gigas</name>
    <name type="common">Pacific oyster</name>
    <name type="synonym">Crassostrea gigas</name>
    <dbReference type="NCBI Taxonomy" id="29159"/>
    <lineage>
        <taxon>Eukaryota</taxon>
        <taxon>Metazoa</taxon>
        <taxon>Spiralia</taxon>
        <taxon>Lophotrochozoa</taxon>
        <taxon>Mollusca</taxon>
        <taxon>Bivalvia</taxon>
        <taxon>Autobranchia</taxon>
        <taxon>Pteriomorphia</taxon>
        <taxon>Ostreida</taxon>
        <taxon>Ostreoidea</taxon>
        <taxon>Ostreidae</taxon>
        <taxon>Magallana</taxon>
    </lineage>
</organism>
<gene>
    <name evidence="3" type="ORF">CGI_10007297</name>
</gene>
<dbReference type="EMBL" id="JH816848">
    <property type="protein sequence ID" value="EKC24128.1"/>
    <property type="molecule type" value="Genomic_DNA"/>
</dbReference>
<evidence type="ECO:0000256" key="2">
    <source>
        <dbReference type="SAM" id="MobiDB-lite"/>
    </source>
</evidence>
<keyword evidence="1" id="KW-0175">Coiled coil</keyword>
<protein>
    <submittedName>
        <fullName evidence="3">Uncharacterized protein</fullName>
    </submittedName>
</protein>
<feature type="region of interest" description="Disordered" evidence="2">
    <location>
        <begin position="176"/>
        <end position="201"/>
    </location>
</feature>
<feature type="coiled-coil region" evidence="1">
    <location>
        <begin position="19"/>
        <end position="46"/>
    </location>
</feature>
<dbReference type="InParanoid" id="K1PR95"/>
<name>K1PR95_MAGGI</name>
<proteinExistence type="predicted"/>
<reference evidence="3" key="1">
    <citation type="journal article" date="2012" name="Nature">
        <title>The oyster genome reveals stress adaptation and complexity of shell formation.</title>
        <authorList>
            <person name="Zhang G."/>
            <person name="Fang X."/>
            <person name="Guo X."/>
            <person name="Li L."/>
            <person name="Luo R."/>
            <person name="Xu F."/>
            <person name="Yang P."/>
            <person name="Zhang L."/>
            <person name="Wang X."/>
            <person name="Qi H."/>
            <person name="Xiong Z."/>
            <person name="Que H."/>
            <person name="Xie Y."/>
            <person name="Holland P.W."/>
            <person name="Paps J."/>
            <person name="Zhu Y."/>
            <person name="Wu F."/>
            <person name="Chen Y."/>
            <person name="Wang J."/>
            <person name="Peng C."/>
            <person name="Meng J."/>
            <person name="Yang L."/>
            <person name="Liu J."/>
            <person name="Wen B."/>
            <person name="Zhang N."/>
            <person name="Huang Z."/>
            <person name="Zhu Q."/>
            <person name="Feng Y."/>
            <person name="Mount A."/>
            <person name="Hedgecock D."/>
            <person name="Xu Z."/>
            <person name="Liu Y."/>
            <person name="Domazet-Loso T."/>
            <person name="Du Y."/>
            <person name="Sun X."/>
            <person name="Zhang S."/>
            <person name="Liu B."/>
            <person name="Cheng P."/>
            <person name="Jiang X."/>
            <person name="Li J."/>
            <person name="Fan D."/>
            <person name="Wang W."/>
            <person name="Fu W."/>
            <person name="Wang T."/>
            <person name="Wang B."/>
            <person name="Zhang J."/>
            <person name="Peng Z."/>
            <person name="Li Y."/>
            <person name="Li N."/>
            <person name="Wang J."/>
            <person name="Chen M."/>
            <person name="He Y."/>
            <person name="Tan F."/>
            <person name="Song X."/>
            <person name="Zheng Q."/>
            <person name="Huang R."/>
            <person name="Yang H."/>
            <person name="Du X."/>
            <person name="Chen L."/>
            <person name="Yang M."/>
            <person name="Gaffney P.M."/>
            <person name="Wang S."/>
            <person name="Luo L."/>
            <person name="She Z."/>
            <person name="Ming Y."/>
            <person name="Huang W."/>
            <person name="Zhang S."/>
            <person name="Huang B."/>
            <person name="Zhang Y."/>
            <person name="Qu T."/>
            <person name="Ni P."/>
            <person name="Miao G."/>
            <person name="Wang J."/>
            <person name="Wang Q."/>
            <person name="Steinberg C.E."/>
            <person name="Wang H."/>
            <person name="Li N."/>
            <person name="Qian L."/>
            <person name="Zhang G."/>
            <person name="Li Y."/>
            <person name="Yang H."/>
            <person name="Liu X."/>
            <person name="Wang J."/>
            <person name="Yin Y."/>
            <person name="Wang J."/>
        </authorList>
    </citation>
    <scope>NUCLEOTIDE SEQUENCE [LARGE SCALE GENOMIC DNA]</scope>
    <source>
        <strain evidence="3">05x7-T-G4-1.051#20</strain>
    </source>
</reference>
<sequence length="201" mass="22860">MSSIDEKFKAMRSDIDLELAIHKNEIDQLSRSVESVIQRLNDLEENSGHQMSAGISQSYSPNDDPSLTVIAMNVQKTEEPIPDVAREIVSHLDNSAAVVAASRLRDRYGKPGLVKISFFSPREKKNVLREKRNIRYVEKYKTVFIRSSKSHTERLIELNARTMLSELPHGNQFRITSNGRIVKKTPSTQRERGDENISHDG</sequence>